<dbReference type="Proteomes" id="UP000036202">
    <property type="component" value="Chromosome"/>
</dbReference>
<dbReference type="PATRIC" id="fig|135735.6.peg.2435"/>
<evidence type="ECO:0000256" key="1">
    <source>
        <dbReference type="SAM" id="MobiDB-lite"/>
    </source>
</evidence>
<evidence type="ECO:0000313" key="2">
    <source>
        <dbReference type="EMBL" id="AKO92685.1"/>
    </source>
</evidence>
<feature type="compositionally biased region" description="Basic and acidic residues" evidence="1">
    <location>
        <begin position="183"/>
        <end position="214"/>
    </location>
</feature>
<dbReference type="EMBL" id="CP011974">
    <property type="protein sequence ID" value="AKO92685.1"/>
    <property type="molecule type" value="Genomic_DNA"/>
</dbReference>
<dbReference type="KEGG" id="beo:BEH_11625"/>
<keyword evidence="3" id="KW-1185">Reference proteome</keyword>
<dbReference type="OrthoDB" id="2589518at2"/>
<accession>A0A0H4KGJ6</accession>
<dbReference type="AlphaFoldDB" id="A0A0H4KGJ6"/>
<feature type="region of interest" description="Disordered" evidence="1">
    <location>
        <begin position="183"/>
        <end position="242"/>
    </location>
</feature>
<name>A0A0H4KGJ6_9BACI</name>
<dbReference type="RefSeq" id="WP_046217247.1">
    <property type="nucleotide sequence ID" value="NZ_CP011974.1"/>
</dbReference>
<organism evidence="2 3">
    <name type="scientific">Priestia filamentosa</name>
    <dbReference type="NCBI Taxonomy" id="1402861"/>
    <lineage>
        <taxon>Bacteria</taxon>
        <taxon>Bacillati</taxon>
        <taxon>Bacillota</taxon>
        <taxon>Bacilli</taxon>
        <taxon>Bacillales</taxon>
        <taxon>Bacillaceae</taxon>
        <taxon>Priestia</taxon>
    </lineage>
</organism>
<sequence>MSYSEFKPVIKKINLKPDGKQEIVLEVTDGGLKGKIETLMNMIDCKVNCSIESQVVNYNVTLNSKTHKPITTYEVDDKGVVSEVKPQIEQLEADLGLPKEKIKTEEDKRELELAVVDEFILSGLAPQLEDEFAYDMAQIIKRKAEGETYMKIANELDISSGKIVELVDEYRAKVAPLAEKWAEWKEEKEDAPTPKEESSKEQQENIQKPSKEELSAQIDVSLPKEEEEPKQDIQEDEDHGAA</sequence>
<reference evidence="3" key="2">
    <citation type="submission" date="2015-06" db="EMBL/GenBank/DDBJ databases">
        <title>Genome Sequence of Bacillus endophyticus and Analysis of its Companion Mechanism in the Ketogulonigenium vulgare-Bacillus strain Consortium.</title>
        <authorList>
            <person name="Jia N."/>
            <person name="Du J."/>
            <person name="Ding M.-Z."/>
            <person name="Gao F."/>
            <person name="Yuan Y.-J."/>
        </authorList>
    </citation>
    <scope>NUCLEOTIDE SEQUENCE [LARGE SCALE GENOMIC DNA]</scope>
    <source>
        <strain evidence="3">Hbe603</strain>
    </source>
</reference>
<proteinExistence type="predicted"/>
<feature type="compositionally biased region" description="Acidic residues" evidence="1">
    <location>
        <begin position="225"/>
        <end position="242"/>
    </location>
</feature>
<reference evidence="2 3" key="1">
    <citation type="journal article" date="2015" name="PLoS ONE">
        <title>Genome Sequence of Bacillus endophyticus and Analysis of Its Companion Mechanism in the Ketogulonigenium vulgare-Bacillus Strain Consortium.</title>
        <authorList>
            <person name="Jia N."/>
            <person name="Du J."/>
            <person name="Ding M.Z."/>
            <person name="Gao F."/>
            <person name="Yuan Y.J."/>
        </authorList>
    </citation>
    <scope>NUCLEOTIDE SEQUENCE [LARGE SCALE GENOMIC DNA]</scope>
    <source>
        <strain evidence="2 3">Hbe603</strain>
    </source>
</reference>
<evidence type="ECO:0000313" key="3">
    <source>
        <dbReference type="Proteomes" id="UP000036202"/>
    </source>
</evidence>
<protein>
    <submittedName>
        <fullName evidence="2">2-methylcitrate dehydratase</fullName>
    </submittedName>
</protein>
<gene>
    <name evidence="2" type="ORF">BEH_11625</name>
</gene>